<name>A0A317L2E3_9BACI</name>
<evidence type="ECO:0000256" key="4">
    <source>
        <dbReference type="SAM" id="Phobius"/>
    </source>
</evidence>
<dbReference type="Proteomes" id="UP000245624">
    <property type="component" value="Unassembled WGS sequence"/>
</dbReference>
<evidence type="ECO:0000256" key="1">
    <source>
        <dbReference type="ARBA" id="ARBA00023015"/>
    </source>
</evidence>
<dbReference type="OrthoDB" id="2644435at2"/>
<dbReference type="InterPro" id="IPR018062">
    <property type="entry name" value="HTH_AraC-typ_CS"/>
</dbReference>
<keyword evidence="3" id="KW-0804">Transcription</keyword>
<evidence type="ECO:0000256" key="2">
    <source>
        <dbReference type="ARBA" id="ARBA00023125"/>
    </source>
</evidence>
<dbReference type="GO" id="GO:0043565">
    <property type="term" value="F:sequence-specific DNA binding"/>
    <property type="evidence" value="ECO:0007669"/>
    <property type="project" value="InterPro"/>
</dbReference>
<dbReference type="PANTHER" id="PTHR43280:SF28">
    <property type="entry name" value="HTH-TYPE TRANSCRIPTIONAL ACTIVATOR RHAS"/>
    <property type="match status" value="1"/>
</dbReference>
<gene>
    <name evidence="6" type="ORF">DLJ74_12710</name>
</gene>
<feature type="transmembrane region" description="Helical" evidence="4">
    <location>
        <begin position="24"/>
        <end position="45"/>
    </location>
</feature>
<reference evidence="6 7" key="1">
    <citation type="submission" date="2018-05" db="EMBL/GenBank/DDBJ databases">
        <title>Genomic analysis of Gracilibacillus dipsosauri DD1 reveals novel features of a salt-tolerant amylase.</title>
        <authorList>
            <person name="Deutch C.E."/>
            <person name="Yang S."/>
        </authorList>
    </citation>
    <scope>NUCLEOTIDE SEQUENCE [LARGE SCALE GENOMIC DNA]</scope>
    <source>
        <strain evidence="6 7">DD1</strain>
    </source>
</reference>
<keyword evidence="2" id="KW-0238">DNA-binding</keyword>
<keyword evidence="1" id="KW-0805">Transcription regulation</keyword>
<dbReference type="AlphaFoldDB" id="A0A317L2E3"/>
<dbReference type="PANTHER" id="PTHR43280">
    <property type="entry name" value="ARAC-FAMILY TRANSCRIPTIONAL REGULATOR"/>
    <property type="match status" value="1"/>
</dbReference>
<comment type="caution">
    <text evidence="6">The sequence shown here is derived from an EMBL/GenBank/DDBJ whole genome shotgun (WGS) entry which is preliminary data.</text>
</comment>
<dbReference type="InterPro" id="IPR009057">
    <property type="entry name" value="Homeodomain-like_sf"/>
</dbReference>
<evidence type="ECO:0000259" key="5">
    <source>
        <dbReference type="PROSITE" id="PS01124"/>
    </source>
</evidence>
<dbReference type="SUPFAM" id="SSF46689">
    <property type="entry name" value="Homeodomain-like"/>
    <property type="match status" value="1"/>
</dbReference>
<feature type="domain" description="HTH araC/xylS-type" evidence="5">
    <location>
        <begin position="652"/>
        <end position="750"/>
    </location>
</feature>
<dbReference type="PROSITE" id="PS01124">
    <property type="entry name" value="HTH_ARAC_FAMILY_2"/>
    <property type="match status" value="1"/>
</dbReference>
<dbReference type="InterPro" id="IPR018060">
    <property type="entry name" value="HTH_AraC"/>
</dbReference>
<protein>
    <submittedName>
        <fullName evidence="6">AraC family transcriptional regulator</fullName>
    </submittedName>
</protein>
<organism evidence="6 7">
    <name type="scientific">Gracilibacillus dipsosauri</name>
    <dbReference type="NCBI Taxonomy" id="178340"/>
    <lineage>
        <taxon>Bacteria</taxon>
        <taxon>Bacillati</taxon>
        <taxon>Bacillota</taxon>
        <taxon>Bacilli</taxon>
        <taxon>Bacillales</taxon>
        <taxon>Bacillaceae</taxon>
        <taxon>Gracilibacillus</taxon>
    </lineage>
</organism>
<dbReference type="EMBL" id="QGTD01000011">
    <property type="protein sequence ID" value="PWU67959.1"/>
    <property type="molecule type" value="Genomic_DNA"/>
</dbReference>
<evidence type="ECO:0000313" key="6">
    <source>
        <dbReference type="EMBL" id="PWU67959.1"/>
    </source>
</evidence>
<keyword evidence="4" id="KW-0472">Membrane</keyword>
<dbReference type="Pfam" id="PF12833">
    <property type="entry name" value="HTH_18"/>
    <property type="match status" value="1"/>
</dbReference>
<dbReference type="Gene3D" id="1.10.10.60">
    <property type="entry name" value="Homeodomain-like"/>
    <property type="match status" value="1"/>
</dbReference>
<sequence length="765" mass="88989">MSKFFPSRIRNMLRKNLSDTQTRLLLILMIPVLFIILTVGFSSYYTSKDILQQELNEPQHQMLKINMNYIDEYLVESDKIAVKLALDHNINHFLTNPSPFSYQNMREIYGKLTTLTQNSSFIKSIYIYNIVKDSFVAIPQGYSSSSANFNDAKWTNVLEEFNEKSMIVKYRELPDGARHKGSNITLFRKVNVKGETKGIIAINLNQGELFSKLRSSDDPQSNSMQYILDQNNSILHMTRNHTFDADTVQFVNEEVSKGNLTNITYNDKILLANQIKSEFTGWKYISVVSQESILAKSKTIRNVVFIVSLVALIIGGIAIFFIHSVELRPIRRLKKLFFVDDNQHYRRDLLHLENIVDDLVSDHAQLSRLIQKMKVEAKSKFLYDMYIGKLVNSSEQKEKWQTYFGEWKSDQIQLLVVSIDNYPAWKESVTANYRAVVKSGMINILTEVLSTHYEVEAVDIGKDKMMVIIQQLEEKVQLENHLKIALSNIDNILGFSVSIGLHQTGVKVQDLKNKMNEAEEALQYRLFDGYRNIYTKVPKEEDKDTKNIELMDQIVSSMTMENPMQAIENVSKLFQLIKNSRISPKLSFYFIEQVRKVIFSNANNMNPSTYYSYEEILTMNLEDIYKLFQDRISERIENIKKLNDTKRYVQCRKMIQYMNDHLGEPIGIPEIAESVQVSVSLASQWFKDEMDETIYGYFTRLRMEKAQELLTKTDKKIADIASEVGYQHENSFIRKFREYKEMTPGKYRKLNKVLEHPDENIRGGD</sequence>
<dbReference type="SMART" id="SM00342">
    <property type="entry name" value="HTH_ARAC"/>
    <property type="match status" value="1"/>
</dbReference>
<dbReference type="PROSITE" id="PS00041">
    <property type="entry name" value="HTH_ARAC_FAMILY_1"/>
    <property type="match status" value="1"/>
</dbReference>
<dbReference type="RefSeq" id="WP_109984752.1">
    <property type="nucleotide sequence ID" value="NZ_JAJUIE010000109.1"/>
</dbReference>
<dbReference type="GO" id="GO:0003700">
    <property type="term" value="F:DNA-binding transcription factor activity"/>
    <property type="evidence" value="ECO:0007669"/>
    <property type="project" value="InterPro"/>
</dbReference>
<proteinExistence type="predicted"/>
<evidence type="ECO:0000313" key="7">
    <source>
        <dbReference type="Proteomes" id="UP000245624"/>
    </source>
</evidence>
<keyword evidence="4" id="KW-0812">Transmembrane</keyword>
<keyword evidence="7" id="KW-1185">Reference proteome</keyword>
<evidence type="ECO:0000256" key="3">
    <source>
        <dbReference type="ARBA" id="ARBA00023163"/>
    </source>
</evidence>
<keyword evidence="4" id="KW-1133">Transmembrane helix</keyword>
<feature type="transmembrane region" description="Helical" evidence="4">
    <location>
        <begin position="303"/>
        <end position="325"/>
    </location>
</feature>
<accession>A0A317L2E3</accession>